<dbReference type="EMBL" id="CAJVPU010010442">
    <property type="protein sequence ID" value="CAG8605712.1"/>
    <property type="molecule type" value="Genomic_DNA"/>
</dbReference>
<feature type="non-terminal residue" evidence="1">
    <location>
        <position position="1"/>
    </location>
</feature>
<evidence type="ECO:0000313" key="1">
    <source>
        <dbReference type="EMBL" id="CAG8605712.1"/>
    </source>
</evidence>
<organism evidence="1 2">
    <name type="scientific">Dentiscutata heterogama</name>
    <dbReference type="NCBI Taxonomy" id="1316150"/>
    <lineage>
        <taxon>Eukaryota</taxon>
        <taxon>Fungi</taxon>
        <taxon>Fungi incertae sedis</taxon>
        <taxon>Mucoromycota</taxon>
        <taxon>Glomeromycotina</taxon>
        <taxon>Glomeromycetes</taxon>
        <taxon>Diversisporales</taxon>
        <taxon>Gigasporaceae</taxon>
        <taxon>Dentiscutata</taxon>
    </lineage>
</organism>
<comment type="caution">
    <text evidence="1">The sequence shown here is derived from an EMBL/GenBank/DDBJ whole genome shotgun (WGS) entry which is preliminary data.</text>
</comment>
<name>A0ACA9MQC1_9GLOM</name>
<dbReference type="Proteomes" id="UP000789702">
    <property type="component" value="Unassembled WGS sequence"/>
</dbReference>
<protein>
    <submittedName>
        <fullName evidence="1">10380_t:CDS:1</fullName>
    </submittedName>
</protein>
<gene>
    <name evidence="1" type="ORF">DHETER_LOCUS7431</name>
</gene>
<evidence type="ECO:0000313" key="2">
    <source>
        <dbReference type="Proteomes" id="UP000789702"/>
    </source>
</evidence>
<keyword evidence="2" id="KW-1185">Reference proteome</keyword>
<sequence>IHDGSSAPTSLLSLLLLHIVLTISYSQFSCSQLYVHVTKNERESKVRANAMPALLSEPADFNNKVGGPEFEGWSGYQAVKPNFNNKVRGPEFEDWNGYQSYQTQ</sequence>
<proteinExistence type="predicted"/>
<accession>A0ACA9MQC1</accession>
<reference evidence="1" key="1">
    <citation type="submission" date="2021-06" db="EMBL/GenBank/DDBJ databases">
        <authorList>
            <person name="Kallberg Y."/>
            <person name="Tangrot J."/>
            <person name="Rosling A."/>
        </authorList>
    </citation>
    <scope>NUCLEOTIDE SEQUENCE</scope>
    <source>
        <strain evidence="1">IL203A</strain>
    </source>
</reference>